<dbReference type="PANTHER" id="PTHR33295">
    <property type="entry name" value="ATPASE"/>
    <property type="match status" value="1"/>
</dbReference>
<dbReference type="InterPro" id="IPR041682">
    <property type="entry name" value="AAA_14"/>
</dbReference>
<protein>
    <submittedName>
        <fullName evidence="3">Putative ATPase (AAA+ superfamily) protein</fullName>
    </submittedName>
</protein>
<dbReference type="KEGG" id="mer:MMINT_00250"/>
<evidence type="ECO:0000313" key="4">
    <source>
        <dbReference type="Proteomes" id="UP000014070"/>
    </source>
</evidence>
<feature type="domain" description="AAA" evidence="1">
    <location>
        <begin position="7"/>
        <end position="104"/>
    </location>
</feature>
<accession>R9T6Z4</accession>
<dbReference type="PANTHER" id="PTHR33295:SF20">
    <property type="entry name" value="ATPASE"/>
    <property type="match status" value="1"/>
</dbReference>
<dbReference type="Pfam" id="PF13173">
    <property type="entry name" value="AAA_14"/>
    <property type="match status" value="1"/>
</dbReference>
<gene>
    <name evidence="3" type="ORF">MMINT_00250</name>
</gene>
<evidence type="ECO:0000313" key="3">
    <source>
        <dbReference type="EMBL" id="AGN25441.1"/>
    </source>
</evidence>
<name>R9T6Z4_METII</name>
<organism evidence="3 4">
    <name type="scientific">Methanomassiliicoccus intestinalis (strain Issoire-Mx1)</name>
    <dbReference type="NCBI Taxonomy" id="1295009"/>
    <lineage>
        <taxon>Archaea</taxon>
        <taxon>Methanobacteriati</taxon>
        <taxon>Thermoplasmatota</taxon>
        <taxon>Thermoplasmata</taxon>
        <taxon>Methanomassiliicoccales</taxon>
        <taxon>Methanomassiliicoccaceae</taxon>
        <taxon>Methanomassiliicoccus</taxon>
    </lineage>
</organism>
<feature type="domain" description="DUF4143" evidence="2">
    <location>
        <begin position="167"/>
        <end position="287"/>
    </location>
</feature>
<dbReference type="InterPro" id="IPR025420">
    <property type="entry name" value="DUF4143"/>
</dbReference>
<dbReference type="SUPFAM" id="SSF52540">
    <property type="entry name" value="P-loop containing nucleoside triphosphate hydrolases"/>
    <property type="match status" value="1"/>
</dbReference>
<sequence length="359" mass="41541">MDHGVSQQDVIYVDLEEKRYIIDSERMLYESIHNLIHTKGVYILLDEVQLIRGWERAVDTLRLEFEANIYITGSNSQMTSSELGTHLTGRFVEIHILPFSFREFIVRYPIDMENGYTQRFYQYLRWGGMPIVDLEDDESKNKAILRGVYDSIVNNDIRMRVDLEQGILENVTSFMMANIGNLVSTTNITNGALIGDPRTTEKYLSELCKCFVFYKASKYDIIGKKHLRTNAKFYAADTGLRNVVIYGLEYNESALLENVVYLELIRRGYEVFVGSYKTREIDFTAWLNGEPEFYQVVLSLTDKNTLDRETRSFVSMGPDFKRIVITLDREFPEVPEGVKIINVIDWLLDFGGSEYSGTL</sequence>
<dbReference type="InterPro" id="IPR027417">
    <property type="entry name" value="P-loop_NTPase"/>
</dbReference>
<proteinExistence type="predicted"/>
<evidence type="ECO:0000259" key="2">
    <source>
        <dbReference type="Pfam" id="PF13635"/>
    </source>
</evidence>
<evidence type="ECO:0000259" key="1">
    <source>
        <dbReference type="Pfam" id="PF13173"/>
    </source>
</evidence>
<dbReference type="Proteomes" id="UP000014070">
    <property type="component" value="Chromosome"/>
</dbReference>
<dbReference type="AlphaFoldDB" id="R9T6Z4"/>
<dbReference type="HOGENOM" id="CLU_041527_1_1_2"/>
<dbReference type="InParanoid" id="R9T6Z4"/>
<keyword evidence="4" id="KW-1185">Reference proteome</keyword>
<dbReference type="Pfam" id="PF13635">
    <property type="entry name" value="DUF4143"/>
    <property type="match status" value="1"/>
</dbReference>
<dbReference type="EMBL" id="CP005934">
    <property type="protein sequence ID" value="AGN25441.1"/>
    <property type="molecule type" value="Genomic_DNA"/>
</dbReference>
<reference evidence="3 4" key="1">
    <citation type="journal article" date="2013" name="Genome Announc.">
        <title>Genome sequence of 'Candidatus Methanomassiliicoccus intestinalis' Issoire-Mx1, a third thermoplasmatales-related methanogenic archaeon from human feces.</title>
        <authorList>
            <person name="Borrel G."/>
            <person name="Harris H.M."/>
            <person name="Parisot N."/>
            <person name="Gaci N."/>
            <person name="Tottey W."/>
            <person name="Mihajlovski A."/>
            <person name="Deane J."/>
            <person name="Gribaldo S."/>
            <person name="Bardot O."/>
            <person name="Peyretaillade E."/>
            <person name="Peyret P."/>
            <person name="O'Toole P.W."/>
            <person name="Brugere J.F."/>
        </authorList>
    </citation>
    <scope>NUCLEOTIDE SEQUENCE [LARGE SCALE GENOMIC DNA]</scope>
    <source>
        <strain evidence="3 4">Issoire-Mx1</strain>
    </source>
</reference>